<protein>
    <submittedName>
        <fullName evidence="2">Uncharacterized protein</fullName>
    </submittedName>
</protein>
<feature type="region of interest" description="Disordered" evidence="1">
    <location>
        <begin position="233"/>
        <end position="284"/>
    </location>
</feature>
<feature type="region of interest" description="Disordered" evidence="1">
    <location>
        <begin position="110"/>
        <end position="148"/>
    </location>
</feature>
<gene>
    <name evidence="2" type="ORF">Tco025E_04545</name>
</gene>
<dbReference type="EMBL" id="MKKU01000235">
    <property type="protein sequence ID" value="RNF18328.1"/>
    <property type="molecule type" value="Genomic_DNA"/>
</dbReference>
<evidence type="ECO:0000313" key="2">
    <source>
        <dbReference type="EMBL" id="RNF18328.1"/>
    </source>
</evidence>
<organism evidence="2 3">
    <name type="scientific">Trypanosoma conorhini</name>
    <dbReference type="NCBI Taxonomy" id="83891"/>
    <lineage>
        <taxon>Eukaryota</taxon>
        <taxon>Discoba</taxon>
        <taxon>Euglenozoa</taxon>
        <taxon>Kinetoplastea</taxon>
        <taxon>Metakinetoplastina</taxon>
        <taxon>Trypanosomatida</taxon>
        <taxon>Trypanosomatidae</taxon>
        <taxon>Trypanosoma</taxon>
    </lineage>
</organism>
<reference evidence="2 3" key="1">
    <citation type="journal article" date="2018" name="BMC Genomics">
        <title>Genomic comparison of Trypanosoma conorhini and Trypanosoma rangeli to Trypanosoma cruzi strains of high and low virulence.</title>
        <authorList>
            <person name="Bradwell K.R."/>
            <person name="Koparde V.N."/>
            <person name="Matveyev A.V."/>
            <person name="Serrano M.G."/>
            <person name="Alves J.M."/>
            <person name="Parikh H."/>
            <person name="Huang B."/>
            <person name="Lee V."/>
            <person name="Espinosa-Alvarez O."/>
            <person name="Ortiz P.A."/>
            <person name="Costa-Martins A.G."/>
            <person name="Teixeira M.M."/>
            <person name="Buck G.A."/>
        </authorList>
    </citation>
    <scope>NUCLEOTIDE SEQUENCE [LARGE SCALE GENOMIC DNA]</scope>
    <source>
        <strain evidence="2 3">025E</strain>
    </source>
</reference>
<evidence type="ECO:0000313" key="3">
    <source>
        <dbReference type="Proteomes" id="UP000284403"/>
    </source>
</evidence>
<feature type="compositionally biased region" description="Low complexity" evidence="1">
    <location>
        <begin position="250"/>
        <end position="263"/>
    </location>
</feature>
<feature type="compositionally biased region" description="Gly residues" evidence="1">
    <location>
        <begin position="240"/>
        <end position="249"/>
    </location>
</feature>
<keyword evidence="3" id="KW-1185">Reference proteome</keyword>
<name>A0A422PKU5_9TRYP</name>
<proteinExistence type="predicted"/>
<dbReference type="RefSeq" id="XP_029228450.1">
    <property type="nucleotide sequence ID" value="XM_029371455.1"/>
</dbReference>
<dbReference type="OrthoDB" id="245459at2759"/>
<dbReference type="GeneID" id="40318156"/>
<comment type="caution">
    <text evidence="2">The sequence shown here is derived from an EMBL/GenBank/DDBJ whole genome shotgun (WGS) entry which is preliminary data.</text>
</comment>
<sequence>MSASQMLLARVEIRRLSFVANGSEEGAGDGAVECCVSLGAPPGVELRRRRPPPQETHAEAARGLRLRCAANVDLQGVFFEVRQTSDAPADSDVEDVRLQCGLWCRTRRCDQSGATSDSSLSKFSSLPCTDASEEEEASSSSSSSSSGSRWQLFAEGGVRATQYGLQAVELEVDAAAESPCGSLASVLFFVAPRLHCTVAAEDDGPPPRARLEAHEICDPTPLRAAAAAAAVAAEEENAGGSEGSVGGGAAATEAASSTSSARGGEAGEPEATQEREAPAVVSASPSAPAESAVVRWALFVDMASWNWCLPAAEKDVECPSPGEAGEDACTAAERLWRLTLCTADGRVLARGSSFCGSVCCRQGWSDLIVAVGDDIAAATVVSLQLQSLLPVALGADAGDNKEVAFPPQDNAPAPGCPLRWVPVATSALLPIAELLVCSADARMCPVSLYAAAAAADGSVAAPCSFPFQAGQVVQAQATLSCVSAAVGASDAAGWMRAPQRVAAECHGETLRLARGSRPPQRPAAVYSLALHVCFAVSQRLCCQVDAGAAYPCVALAISGGCETLLEAAHEDDDAGRVELRRAPVMRFDARVQTTLDEAHPVLLLTLHSPVAPEVVFGRAVLSVFELPPASAGRLWIPLRVDREADRESATAAAADDDDCDERNCAGWLHCGYACILRPDEHATSAVSLANQELLQQPTPLPAPSSVPKYLTSPSLTKPLRWNCLRLCIVAAADFRGALTRSGRWEQTGGVYAEANVLPPPRAVGRTDSSTLAAAFTTPVLASSHPHWVCSSSLAIAAGTTHLLIRLFDDMGDSGGQTSEDTECLGVLDIPRFAASRFWTTPAGEAWLPIVSPMQGALDCYHGAVLLRWAFSGRDYPSWAALRGIGAEPRPHWSPSALLQPHGMCWVQLGCIELLWTWLLHCSAWRASAASVSLRRPSFFLRLWAGHFAHELPLEPSCEGDCCVAVHTTVCLPLSDHLEAALCCSHDPRYSPAASLSSSLPFLSTEETSNAVVVLGGGELLLSAEARADIAASQQLRRAVIRIEPRSTYPPCAAQAGLLTLQLQHARIAQEEAADAHQRPQSPRWTWPPPPLSTVVELRLGGVVVMNTQAPLVLSDRTLSPPPRWVVGVREKSGRSGSSGLHGAAGASLDYIIHPPVTLNATAAAAAADKSARVGGGSLYLHWPASPFDNGLHLRPPPPTVELLLSREVATTPQAGAAAATTEFVGSVTLDLSHCFEGASGTQLYALRHPPVPQDTAGGGGRLIGFAELHFAHNFVQDDVCVGEKAAVAPAKAVGGEGFFFMEVVKAHYRQRARLLDSTQPRDAGEPLTSLVVDVEGTTWRTKPQKGMAPCFDCQMAFELPQPPKLETGKRP</sequence>
<evidence type="ECO:0000256" key="1">
    <source>
        <dbReference type="SAM" id="MobiDB-lite"/>
    </source>
</evidence>
<dbReference type="Proteomes" id="UP000284403">
    <property type="component" value="Unassembled WGS sequence"/>
</dbReference>
<accession>A0A422PKU5</accession>
<feature type="compositionally biased region" description="Low complexity" evidence="1">
    <location>
        <begin position="116"/>
        <end position="125"/>
    </location>
</feature>